<dbReference type="AlphaFoldDB" id="A0A9P1BUV0"/>
<comment type="similarity">
    <text evidence="1">Belongs to the PP2C family.</text>
</comment>
<dbReference type="PANTHER" id="PTHR12320">
    <property type="entry name" value="PROTEIN PHOSPHATASE 2C"/>
    <property type="match status" value="1"/>
</dbReference>
<keyword evidence="1" id="KW-0378">Hydrolase</keyword>
<dbReference type="SUPFAM" id="SSF81606">
    <property type="entry name" value="PP2C-like"/>
    <property type="match status" value="1"/>
</dbReference>
<dbReference type="InterPro" id="IPR036457">
    <property type="entry name" value="PPM-type-like_dom_sf"/>
</dbReference>
<evidence type="ECO:0000313" key="5">
    <source>
        <dbReference type="Proteomes" id="UP001152797"/>
    </source>
</evidence>
<keyword evidence="1" id="KW-0460">Magnesium</keyword>
<comment type="cofactor">
    <cofactor evidence="1">
        <name>Mn(2+)</name>
        <dbReference type="ChEBI" id="CHEBI:29035"/>
    </cofactor>
</comment>
<dbReference type="EMBL" id="CAMXCT030000413">
    <property type="protein sequence ID" value="CAL4765758.1"/>
    <property type="molecule type" value="Genomic_DNA"/>
</dbReference>
<feature type="compositionally biased region" description="Acidic residues" evidence="2">
    <location>
        <begin position="226"/>
        <end position="238"/>
    </location>
</feature>
<accession>A0A9P1BUV0</accession>
<dbReference type="InterPro" id="IPR039123">
    <property type="entry name" value="PPTC7"/>
</dbReference>
<evidence type="ECO:0000256" key="1">
    <source>
        <dbReference type="RuleBase" id="RU366020"/>
    </source>
</evidence>
<feature type="compositionally biased region" description="Basic and acidic residues" evidence="2">
    <location>
        <begin position="197"/>
        <end position="225"/>
    </location>
</feature>
<comment type="catalytic activity">
    <reaction evidence="1">
        <text>O-phospho-L-seryl-[protein] + H2O = L-seryl-[protein] + phosphate</text>
        <dbReference type="Rhea" id="RHEA:20629"/>
        <dbReference type="Rhea" id="RHEA-COMP:9863"/>
        <dbReference type="Rhea" id="RHEA-COMP:11604"/>
        <dbReference type="ChEBI" id="CHEBI:15377"/>
        <dbReference type="ChEBI" id="CHEBI:29999"/>
        <dbReference type="ChEBI" id="CHEBI:43474"/>
        <dbReference type="ChEBI" id="CHEBI:83421"/>
        <dbReference type="EC" id="3.1.3.16"/>
    </reaction>
</comment>
<feature type="region of interest" description="Disordered" evidence="2">
    <location>
        <begin position="197"/>
        <end position="315"/>
    </location>
</feature>
<keyword evidence="1" id="KW-0464">Manganese</keyword>
<reference evidence="4" key="2">
    <citation type="submission" date="2024-04" db="EMBL/GenBank/DDBJ databases">
        <authorList>
            <person name="Chen Y."/>
            <person name="Shah S."/>
            <person name="Dougan E. K."/>
            <person name="Thang M."/>
            <person name="Chan C."/>
        </authorList>
    </citation>
    <scope>NUCLEOTIDE SEQUENCE [LARGE SCALE GENOMIC DNA]</scope>
</reference>
<keyword evidence="5" id="KW-1185">Reference proteome</keyword>
<evidence type="ECO:0000256" key="2">
    <source>
        <dbReference type="SAM" id="MobiDB-lite"/>
    </source>
</evidence>
<dbReference type="EMBL" id="CAMXCT010000413">
    <property type="protein sequence ID" value="CAI3978446.1"/>
    <property type="molecule type" value="Genomic_DNA"/>
</dbReference>
<dbReference type="Gene3D" id="3.60.40.10">
    <property type="entry name" value="PPM-type phosphatase domain"/>
    <property type="match status" value="1"/>
</dbReference>
<gene>
    <name evidence="3" type="ORF">C1SCF055_LOCUS6498</name>
</gene>
<proteinExistence type="inferred from homology"/>
<dbReference type="GO" id="GO:0046872">
    <property type="term" value="F:metal ion binding"/>
    <property type="evidence" value="ECO:0007669"/>
    <property type="project" value="UniProtKB-UniRule"/>
</dbReference>
<evidence type="ECO:0000313" key="4">
    <source>
        <dbReference type="EMBL" id="CAL1131821.1"/>
    </source>
</evidence>
<reference evidence="3" key="1">
    <citation type="submission" date="2022-10" db="EMBL/GenBank/DDBJ databases">
        <authorList>
            <person name="Chen Y."/>
            <person name="Dougan E. K."/>
            <person name="Chan C."/>
            <person name="Rhodes N."/>
            <person name="Thang M."/>
        </authorList>
    </citation>
    <scope>NUCLEOTIDE SEQUENCE</scope>
</reference>
<keyword evidence="1" id="KW-0904">Protein phosphatase</keyword>
<protein>
    <recommendedName>
        <fullName evidence="1">Protein phosphatase</fullName>
        <ecNumber evidence="1">3.1.3.16</ecNumber>
    </recommendedName>
</protein>
<evidence type="ECO:0000313" key="3">
    <source>
        <dbReference type="EMBL" id="CAI3978446.1"/>
    </source>
</evidence>
<name>A0A9P1BUV0_9DINO</name>
<dbReference type="PANTHER" id="PTHR12320:SF1">
    <property type="entry name" value="PROTEIN PHOSPHATASE PTC7 HOMOLOG"/>
    <property type="match status" value="1"/>
</dbReference>
<dbReference type="GO" id="GO:0004722">
    <property type="term" value="F:protein serine/threonine phosphatase activity"/>
    <property type="evidence" value="ECO:0007669"/>
    <property type="project" value="UniProtKB-EC"/>
</dbReference>
<organism evidence="3">
    <name type="scientific">Cladocopium goreaui</name>
    <dbReference type="NCBI Taxonomy" id="2562237"/>
    <lineage>
        <taxon>Eukaryota</taxon>
        <taxon>Sar</taxon>
        <taxon>Alveolata</taxon>
        <taxon>Dinophyceae</taxon>
        <taxon>Suessiales</taxon>
        <taxon>Symbiodiniaceae</taxon>
        <taxon>Cladocopium</taxon>
    </lineage>
</organism>
<comment type="catalytic activity">
    <reaction evidence="1">
        <text>O-phospho-L-threonyl-[protein] + H2O = L-threonyl-[protein] + phosphate</text>
        <dbReference type="Rhea" id="RHEA:47004"/>
        <dbReference type="Rhea" id="RHEA-COMP:11060"/>
        <dbReference type="Rhea" id="RHEA-COMP:11605"/>
        <dbReference type="ChEBI" id="CHEBI:15377"/>
        <dbReference type="ChEBI" id="CHEBI:30013"/>
        <dbReference type="ChEBI" id="CHEBI:43474"/>
        <dbReference type="ChEBI" id="CHEBI:61977"/>
        <dbReference type="EC" id="3.1.3.16"/>
    </reaction>
</comment>
<keyword evidence="1" id="KW-0479">Metal-binding</keyword>
<sequence length="315" mass="35611">MTWPAVLPLQCSMENPKRLSLGALVEALANETSSEERTSVTQVAALVAAVQPRNCPYQLTRLPKGDLVIMFSDGLRDNLHDREVVSLVNRTLPPMCADLVGLLDRCTPPETIAKTLALAAQERSMDATAKVPFVEYSKRHGFECIGGKQDDITVVAAWVVADESQPNPDALDVDEIVEEMLLAEEAEEERLRLEEEERLRLEEEERLREEEEERLRLEEEERLREEEDEELLDEEDEAFDHGDKSPATSNVSYEYYAADGDANEEDDEAKPRNARGSGHIHAKKSSRDFERKNKTEVRAGTRRQEFRPMSSSKAA</sequence>
<dbReference type="EMBL" id="CAMXCT020000413">
    <property type="protein sequence ID" value="CAL1131821.1"/>
    <property type="molecule type" value="Genomic_DNA"/>
</dbReference>
<dbReference type="EC" id="3.1.3.16" evidence="1"/>
<comment type="cofactor">
    <cofactor evidence="1">
        <name>Mg(2+)</name>
        <dbReference type="ChEBI" id="CHEBI:18420"/>
    </cofactor>
</comment>
<feature type="compositionally biased region" description="Basic and acidic residues" evidence="2">
    <location>
        <begin position="285"/>
        <end position="306"/>
    </location>
</feature>
<dbReference type="Proteomes" id="UP001152797">
    <property type="component" value="Unassembled WGS sequence"/>
</dbReference>
<comment type="caution">
    <text evidence="3">The sequence shown here is derived from an EMBL/GenBank/DDBJ whole genome shotgun (WGS) entry which is preliminary data.</text>
</comment>
<dbReference type="OrthoDB" id="60843at2759"/>